<protein>
    <recommendedName>
        <fullName evidence="3">CHAT domain-containing protein</fullName>
    </recommendedName>
</protein>
<dbReference type="AlphaFoldDB" id="A0A3D9FWU8"/>
<dbReference type="RefSeq" id="WP_115888045.1">
    <property type="nucleotide sequence ID" value="NZ_QRDQ01000008.1"/>
</dbReference>
<evidence type="ECO:0008006" key="3">
    <source>
        <dbReference type="Google" id="ProtNLM"/>
    </source>
</evidence>
<comment type="caution">
    <text evidence="1">The sequence shown here is derived from an EMBL/GenBank/DDBJ whole genome shotgun (WGS) entry which is preliminary data.</text>
</comment>
<evidence type="ECO:0000313" key="1">
    <source>
        <dbReference type="EMBL" id="RED25220.1"/>
    </source>
</evidence>
<dbReference type="Proteomes" id="UP000257004">
    <property type="component" value="Unassembled WGS sequence"/>
</dbReference>
<dbReference type="EMBL" id="QRDQ01000008">
    <property type="protein sequence ID" value="RED25220.1"/>
    <property type="molecule type" value="Genomic_DNA"/>
</dbReference>
<keyword evidence="2" id="KW-1185">Reference proteome</keyword>
<organism evidence="1 2">
    <name type="scientific">Flavobacterium cutihirudinis</name>
    <dbReference type="NCBI Taxonomy" id="1265740"/>
    <lineage>
        <taxon>Bacteria</taxon>
        <taxon>Pseudomonadati</taxon>
        <taxon>Bacteroidota</taxon>
        <taxon>Flavobacteriia</taxon>
        <taxon>Flavobacteriales</taxon>
        <taxon>Flavobacteriaceae</taxon>
        <taxon>Flavobacterium</taxon>
    </lineage>
</organism>
<accession>A0A3D9FWU8</accession>
<name>A0A3D9FWU8_9FLAO</name>
<reference evidence="1 2" key="1">
    <citation type="submission" date="2018-07" db="EMBL/GenBank/DDBJ databases">
        <title>Genomic Encyclopedia of Archaeal and Bacterial Type Strains, Phase II (KMG-II): from individual species to whole genera.</title>
        <authorList>
            <person name="Goeker M."/>
        </authorList>
    </citation>
    <scope>NUCLEOTIDE SEQUENCE [LARGE SCALE GENOMIC DNA]</scope>
    <source>
        <strain evidence="1 2">DSM 25795</strain>
    </source>
</reference>
<sequence length="223" mass="26043">MSKRTIHIIHPEDSSTDFLNLITEYIKEFSKINLIKLKTQEDHSIFFELIHTIDKNELILFFGHGTSTGLSGAVTKDYENHEFITEKQLKIFSEKNVMILSCRSNQYLKSYFKECNIQSAIGFPNLITDYEEIEHHDDPERLNDVSAKDIELFKEAIIDVMKFSLEDYVMGNLSIIQFYNRIKLRINKKIINLYNESPNKGKLPLGKMLNDMVDGMIFLNKNH</sequence>
<proteinExistence type="predicted"/>
<evidence type="ECO:0000313" key="2">
    <source>
        <dbReference type="Proteomes" id="UP000257004"/>
    </source>
</evidence>
<gene>
    <name evidence="1" type="ORF">BD847_1965</name>
</gene>
<dbReference type="OrthoDB" id="1431905at2"/>